<feature type="domain" description="Helicase C-terminal" evidence="13">
    <location>
        <begin position="376"/>
        <end position="544"/>
    </location>
</feature>
<dbReference type="InterPro" id="IPR013057">
    <property type="entry name" value="AA_transpt_TM"/>
</dbReference>
<dbReference type="GO" id="GO:0005829">
    <property type="term" value="C:cytosol"/>
    <property type="evidence" value="ECO:0007669"/>
    <property type="project" value="TreeGrafter"/>
</dbReference>
<evidence type="ECO:0000256" key="4">
    <source>
        <dbReference type="ARBA" id="ARBA00022801"/>
    </source>
</evidence>
<sequence length="1165" mass="127989">MAREPSSSLKSFSSVPHKVVVHCGAGDHRDGKSSGVFCAKHFNQIHALDESLQSQLKHLGYDVCTNVQSKTIPIALQGKDCLIRSSTGSGKTLSFAIPIIDRIKKLTPEPVRKDGVLCVILSPTKELALQTLNVMEKLTQMMPNIVCGSLTGGENPKSEKSRIRKGINILCATPGRLNYHLANTASLKIDKCMVLVMDEADRLLDMGFEKQVKDIYDKLHQNDNNNIQCMLVSATLSNKVKELAKWALKDDASWIDCDNAPPKKLKQTAVIYKEEKDRIPLLLSLILKAANKQLTPRKGDGDDDSVQRIMVFTSNCATVDYLHNLLTTLPWPMGGKRRDGGNYSQDASEQNWPKSRRQLKREMNAQTTASGAPAGISDEAMKQIARGVSSSKSEEHDDNEDEDVKLMLGVLGDGIYKLHGDLPAEDRNGAMSDFTSSSTSQEEDDTTAKSRTKLLVCTDVAARGLDIKDVDLVIQYDPPTTSIEEYIHRVGRTARIGRSGNAVLMLREHEKDYVQRVESFMASSSRDGNAVAGEGTTKPIAVVENTLSILEEIAKSAPSESPLSSAVKDKNEGDNAKPATPYQRKQARKAGIRDLRGYISAMINRHIEGDESLSNSARKAYFSSLRAYRTYPQQLRDIFDFSKIDFRLFSAGFGLRQIPKSSYDVSQANRSTHDGVDGKKRKYGKENDGSSSHDKGEGHKKSRMYNNVQQLTLDEFAAPAEKVNADSNPPVESKPSSESAFRRIFRSGHIIAPDGRFSAVFNLAAATLGAGALAVPISILNAGILGGLLLLFGMGTLSLLSIAMITQACHATGKPTYEELLDHLFGKRVGYVFDLVMVLFCFGTCVTYMITLFDILSPVLIHIIGSDPDNWFLALWVHRIPFTAILAVVVLLPLSLREHISEIRYVTFLGVLGVCFLSLTSVYVLGRYGVSDEVPSNMVSPVNGWTSMMAAINTYTFAYCNQPNVPEIYIQVRDPTPRRFLPVVAWTIFICFSVYATIGVMCFFAFGMNLESSVIVNMGQYISQGDVMVCMAFALMCITVVGAFPLVVYPQRSSIVHAISSVVPPKTSFRRRVYGWIVVVLIIGLSYAVAIALPDVNVMLGLVGSLTGSIVTFYSPAAFILKISKKPLLTFDVEHIVCYVLIAVGTFAFVLGTYASVQGVIDYYN</sequence>
<organism evidence="14 15">
    <name type="scientific">Perkinsus olseni</name>
    <name type="common">Perkinsus atlanticus</name>
    <dbReference type="NCBI Taxonomy" id="32597"/>
    <lineage>
        <taxon>Eukaryota</taxon>
        <taxon>Sar</taxon>
        <taxon>Alveolata</taxon>
        <taxon>Perkinsozoa</taxon>
        <taxon>Perkinsea</taxon>
        <taxon>Perkinsida</taxon>
        <taxon>Perkinsidae</taxon>
        <taxon>Perkinsus</taxon>
    </lineage>
</organism>
<keyword evidence="4" id="KW-0378">Hydrolase</keyword>
<protein>
    <submittedName>
        <fullName evidence="14">ATPdependent RNA helicase</fullName>
    </submittedName>
</protein>
<feature type="transmembrane region" description="Helical" evidence="11">
    <location>
        <begin position="871"/>
        <end position="894"/>
    </location>
</feature>
<evidence type="ECO:0000256" key="3">
    <source>
        <dbReference type="ARBA" id="ARBA00022741"/>
    </source>
</evidence>
<dbReference type="SMART" id="SM00487">
    <property type="entry name" value="DEXDc"/>
    <property type="match status" value="1"/>
</dbReference>
<feature type="domain" description="Helicase ATP-binding" evidence="12">
    <location>
        <begin position="72"/>
        <end position="254"/>
    </location>
</feature>
<comment type="subcellular location">
    <subcellularLocation>
        <location evidence="1">Membrane</location>
    </subcellularLocation>
</comment>
<evidence type="ECO:0000256" key="11">
    <source>
        <dbReference type="SAM" id="Phobius"/>
    </source>
</evidence>
<evidence type="ECO:0000256" key="2">
    <source>
        <dbReference type="ARBA" id="ARBA00022692"/>
    </source>
</evidence>
<feature type="transmembrane region" description="Helical" evidence="11">
    <location>
        <begin position="1026"/>
        <end position="1049"/>
    </location>
</feature>
<evidence type="ECO:0000256" key="5">
    <source>
        <dbReference type="ARBA" id="ARBA00022806"/>
    </source>
</evidence>
<dbReference type="Gene3D" id="3.40.50.300">
    <property type="entry name" value="P-loop containing nucleotide triphosphate hydrolases"/>
    <property type="match status" value="2"/>
</dbReference>
<keyword evidence="3" id="KW-0547">Nucleotide-binding</keyword>
<dbReference type="InterPro" id="IPR011545">
    <property type="entry name" value="DEAD/DEAH_box_helicase_dom"/>
</dbReference>
<dbReference type="InterPro" id="IPR025313">
    <property type="entry name" value="SPB4-like_CTE"/>
</dbReference>
<dbReference type="GO" id="GO:0003723">
    <property type="term" value="F:RNA binding"/>
    <property type="evidence" value="ECO:0007669"/>
    <property type="project" value="UniProtKB-KW"/>
</dbReference>
<feature type="transmembrane region" description="Helical" evidence="11">
    <location>
        <begin position="1136"/>
        <end position="1157"/>
    </location>
</feature>
<evidence type="ECO:0000256" key="1">
    <source>
        <dbReference type="ARBA" id="ARBA00004370"/>
    </source>
</evidence>
<evidence type="ECO:0000256" key="6">
    <source>
        <dbReference type="ARBA" id="ARBA00022840"/>
    </source>
</evidence>
<dbReference type="Proteomes" id="UP000553632">
    <property type="component" value="Unassembled WGS sequence"/>
</dbReference>
<feature type="compositionally biased region" description="Polar residues" evidence="10">
    <location>
        <begin position="342"/>
        <end position="353"/>
    </location>
</feature>
<evidence type="ECO:0000259" key="12">
    <source>
        <dbReference type="PROSITE" id="PS51192"/>
    </source>
</evidence>
<dbReference type="GO" id="GO:0003724">
    <property type="term" value="F:RNA helicase activity"/>
    <property type="evidence" value="ECO:0007669"/>
    <property type="project" value="TreeGrafter"/>
</dbReference>
<keyword evidence="2 11" id="KW-0812">Transmembrane</keyword>
<dbReference type="Pfam" id="PF00271">
    <property type="entry name" value="Helicase_C"/>
    <property type="match status" value="1"/>
</dbReference>
<dbReference type="Pfam" id="PF00270">
    <property type="entry name" value="DEAD"/>
    <property type="match status" value="1"/>
</dbReference>
<dbReference type="PROSITE" id="PS00039">
    <property type="entry name" value="DEAD_ATP_HELICASE"/>
    <property type="match status" value="1"/>
</dbReference>
<feature type="transmembrane region" description="Helical" evidence="11">
    <location>
        <begin position="1073"/>
        <end position="1093"/>
    </location>
</feature>
<name>A0A7J6QF17_PEROL</name>
<feature type="transmembrane region" description="Helical" evidence="11">
    <location>
        <begin position="785"/>
        <end position="808"/>
    </location>
</feature>
<dbReference type="InterPro" id="IPR014001">
    <property type="entry name" value="Helicase_ATP-bd"/>
</dbReference>
<dbReference type="InterPro" id="IPR000629">
    <property type="entry name" value="RNA-helicase_DEAD-box_CS"/>
</dbReference>
<dbReference type="SUPFAM" id="SSF52540">
    <property type="entry name" value="P-loop containing nucleoside triphosphate hydrolases"/>
    <property type="match status" value="2"/>
</dbReference>
<evidence type="ECO:0000313" key="14">
    <source>
        <dbReference type="EMBL" id="KAF4706837.1"/>
    </source>
</evidence>
<feature type="transmembrane region" description="Helical" evidence="11">
    <location>
        <begin position="980"/>
        <end position="1006"/>
    </location>
</feature>
<dbReference type="InterPro" id="IPR050079">
    <property type="entry name" value="DEAD_box_RNA_helicase"/>
</dbReference>
<keyword evidence="5 14" id="KW-0347">Helicase</keyword>
<dbReference type="CDD" id="cd18787">
    <property type="entry name" value="SF2_C_DEAD"/>
    <property type="match status" value="1"/>
</dbReference>
<proteinExistence type="predicted"/>
<dbReference type="InterPro" id="IPR001650">
    <property type="entry name" value="Helicase_C-like"/>
</dbReference>
<dbReference type="GO" id="GO:0005524">
    <property type="term" value="F:ATP binding"/>
    <property type="evidence" value="ECO:0007669"/>
    <property type="project" value="UniProtKB-KW"/>
</dbReference>
<feature type="region of interest" description="Disordered" evidence="10">
    <location>
        <begin position="333"/>
        <end position="379"/>
    </location>
</feature>
<keyword evidence="9 11" id="KW-0472">Membrane</keyword>
<evidence type="ECO:0000313" key="15">
    <source>
        <dbReference type="Proteomes" id="UP000553632"/>
    </source>
</evidence>
<dbReference type="PROSITE" id="PS51192">
    <property type="entry name" value="HELICASE_ATP_BIND_1"/>
    <property type="match status" value="1"/>
</dbReference>
<evidence type="ECO:0000256" key="8">
    <source>
        <dbReference type="ARBA" id="ARBA00022989"/>
    </source>
</evidence>
<dbReference type="PANTHER" id="PTHR47959:SF1">
    <property type="entry name" value="ATP-DEPENDENT RNA HELICASE DBPA"/>
    <property type="match status" value="1"/>
</dbReference>
<feature type="region of interest" description="Disordered" evidence="10">
    <location>
        <begin position="422"/>
        <end position="449"/>
    </location>
</feature>
<keyword evidence="7" id="KW-0694">RNA-binding</keyword>
<dbReference type="GO" id="GO:0016787">
    <property type="term" value="F:hydrolase activity"/>
    <property type="evidence" value="ECO:0007669"/>
    <property type="project" value="UniProtKB-KW"/>
</dbReference>
<feature type="transmembrane region" description="Helical" evidence="11">
    <location>
        <begin position="1099"/>
        <end position="1124"/>
    </location>
</feature>
<dbReference type="Pfam" id="PF13959">
    <property type="entry name" value="CTE_SPB4"/>
    <property type="match status" value="1"/>
</dbReference>
<keyword evidence="8 11" id="KW-1133">Transmembrane helix</keyword>
<dbReference type="PROSITE" id="PS51194">
    <property type="entry name" value="HELICASE_CTER"/>
    <property type="match status" value="1"/>
</dbReference>
<accession>A0A7J6QF17</accession>
<evidence type="ECO:0000259" key="13">
    <source>
        <dbReference type="PROSITE" id="PS51194"/>
    </source>
</evidence>
<evidence type="ECO:0000256" key="7">
    <source>
        <dbReference type="ARBA" id="ARBA00022884"/>
    </source>
</evidence>
<dbReference type="EMBL" id="JABANO010033438">
    <property type="protein sequence ID" value="KAF4706837.1"/>
    <property type="molecule type" value="Genomic_DNA"/>
</dbReference>
<dbReference type="Pfam" id="PF01490">
    <property type="entry name" value="Aa_trans"/>
    <property type="match status" value="1"/>
</dbReference>
<feature type="transmembrane region" description="Helical" evidence="11">
    <location>
        <begin position="829"/>
        <end position="851"/>
    </location>
</feature>
<dbReference type="GO" id="GO:0016020">
    <property type="term" value="C:membrane"/>
    <property type="evidence" value="ECO:0007669"/>
    <property type="project" value="UniProtKB-SubCell"/>
</dbReference>
<evidence type="ECO:0000256" key="9">
    <source>
        <dbReference type="ARBA" id="ARBA00023136"/>
    </source>
</evidence>
<feature type="transmembrane region" description="Helical" evidence="11">
    <location>
        <begin position="906"/>
        <end position="930"/>
    </location>
</feature>
<reference evidence="14 15" key="1">
    <citation type="submission" date="2020-04" db="EMBL/GenBank/DDBJ databases">
        <title>Perkinsus olseni comparative genomics.</title>
        <authorList>
            <person name="Bogema D.R."/>
        </authorList>
    </citation>
    <scope>NUCLEOTIDE SEQUENCE [LARGE SCALE GENOMIC DNA]</scope>
    <source>
        <strain evidence="14 15">ATCC PRA-207</strain>
    </source>
</reference>
<feature type="region of interest" description="Disordered" evidence="10">
    <location>
        <begin position="663"/>
        <end position="702"/>
    </location>
</feature>
<keyword evidence="15" id="KW-1185">Reference proteome</keyword>
<dbReference type="AlphaFoldDB" id="A0A7J6QF17"/>
<dbReference type="PANTHER" id="PTHR47959">
    <property type="entry name" value="ATP-DEPENDENT RNA HELICASE RHLE-RELATED"/>
    <property type="match status" value="1"/>
</dbReference>
<feature type="region of interest" description="Disordered" evidence="10">
    <location>
        <begin position="560"/>
        <end position="589"/>
    </location>
</feature>
<comment type="caution">
    <text evidence="14">The sequence shown here is derived from an EMBL/GenBank/DDBJ whole genome shotgun (WGS) entry which is preliminary data.</text>
</comment>
<dbReference type="InterPro" id="IPR027417">
    <property type="entry name" value="P-loop_NTPase"/>
</dbReference>
<feature type="compositionally biased region" description="Basic and acidic residues" evidence="10">
    <location>
        <begin position="671"/>
        <end position="699"/>
    </location>
</feature>
<gene>
    <name evidence="14" type="primary">DDX31_5</name>
    <name evidence="14" type="ORF">FOZ63_025947</name>
</gene>
<evidence type="ECO:0000256" key="10">
    <source>
        <dbReference type="SAM" id="MobiDB-lite"/>
    </source>
</evidence>
<keyword evidence="6" id="KW-0067">ATP-binding</keyword>
<dbReference type="SMART" id="SM01178">
    <property type="entry name" value="DUF4217"/>
    <property type="match status" value="1"/>
</dbReference>
<dbReference type="SMART" id="SM00490">
    <property type="entry name" value="HELICc"/>
    <property type="match status" value="1"/>
</dbReference>